<sequence>MSTHQDIRVDTHRRYRYSAIDERPTYEWPGGKRLALHLSLNIEHFRFGAGIGNDYAVPQPGLNVRSYGWRDYGNRVGAPRLLDLADAYDLRYGLLVNSDVYAYCPGLVERFSAQGHEIVGHGRTNSERQIDMSEEEEIACIREVTETLRAREGVPPRGWLAPYICQTSRSLELLKAQGYEYMMDWPIDDQPIWFSTRHGRILSIPYSHDLNDSIECVSRRTPSQTFCDNLIDQFDEMLDESRRRPLVMCIVLHSFILGQPYRLRQFRRVLDHIVRHRDDIWMATPGQIAAHVKTLPAGTVPGDDA</sequence>
<accession>A0ABV8RYD6</accession>
<dbReference type="EMBL" id="JBHSDY010000005">
    <property type="protein sequence ID" value="MFC4298413.1"/>
    <property type="molecule type" value="Genomic_DNA"/>
</dbReference>
<dbReference type="PANTHER" id="PTHR43123:SF4">
    <property type="entry name" value="POLYSACCHARIDE DEACETYLASE"/>
    <property type="match status" value="1"/>
</dbReference>
<dbReference type="RefSeq" id="WP_376812959.1">
    <property type="nucleotide sequence ID" value="NZ_JBHSDY010000005.1"/>
</dbReference>
<dbReference type="Gene3D" id="3.20.20.370">
    <property type="entry name" value="Glycoside hydrolase/deacetylase"/>
    <property type="match status" value="1"/>
</dbReference>
<gene>
    <name evidence="2" type="ORF">ACFO0J_10215</name>
</gene>
<dbReference type="InterPro" id="IPR011330">
    <property type="entry name" value="Glyco_hydro/deAcase_b/a-brl"/>
</dbReference>
<name>A0ABV8RYD6_9BURK</name>
<keyword evidence="3" id="KW-1185">Reference proteome</keyword>
<protein>
    <submittedName>
        <fullName evidence="2">Polysaccharide deacetylase family protein</fullName>
    </submittedName>
</protein>
<evidence type="ECO:0000313" key="2">
    <source>
        <dbReference type="EMBL" id="MFC4298413.1"/>
    </source>
</evidence>
<dbReference type="Proteomes" id="UP001595756">
    <property type="component" value="Unassembled WGS sequence"/>
</dbReference>
<dbReference type="CDD" id="cd10979">
    <property type="entry name" value="CE4_PuuE_like"/>
    <property type="match status" value="1"/>
</dbReference>
<feature type="domain" description="NodB homology" evidence="1">
    <location>
        <begin position="58"/>
        <end position="283"/>
    </location>
</feature>
<evidence type="ECO:0000259" key="1">
    <source>
        <dbReference type="PROSITE" id="PS51677"/>
    </source>
</evidence>
<dbReference type="PROSITE" id="PS51677">
    <property type="entry name" value="NODB"/>
    <property type="match status" value="1"/>
</dbReference>
<dbReference type="SUPFAM" id="SSF88713">
    <property type="entry name" value="Glycoside hydrolase/deacetylase"/>
    <property type="match status" value="1"/>
</dbReference>
<organism evidence="2 3">
    <name type="scientific">Castellaniella hirudinis</name>
    <dbReference type="NCBI Taxonomy" id="1144617"/>
    <lineage>
        <taxon>Bacteria</taxon>
        <taxon>Pseudomonadati</taxon>
        <taxon>Pseudomonadota</taxon>
        <taxon>Betaproteobacteria</taxon>
        <taxon>Burkholderiales</taxon>
        <taxon>Alcaligenaceae</taxon>
        <taxon>Castellaniella</taxon>
    </lineage>
</organism>
<dbReference type="PANTHER" id="PTHR43123">
    <property type="entry name" value="POLYSACCHARIDE DEACETYLASE-RELATED"/>
    <property type="match status" value="1"/>
</dbReference>
<reference evidence="3" key="1">
    <citation type="journal article" date="2019" name="Int. J. Syst. Evol. Microbiol.">
        <title>The Global Catalogue of Microorganisms (GCM) 10K type strain sequencing project: providing services to taxonomists for standard genome sequencing and annotation.</title>
        <authorList>
            <consortium name="The Broad Institute Genomics Platform"/>
            <consortium name="The Broad Institute Genome Sequencing Center for Infectious Disease"/>
            <person name="Wu L."/>
            <person name="Ma J."/>
        </authorList>
    </citation>
    <scope>NUCLEOTIDE SEQUENCE [LARGE SCALE GENOMIC DNA]</scope>
    <source>
        <strain evidence="3">CGMCC 1.19029</strain>
    </source>
</reference>
<comment type="caution">
    <text evidence="2">The sequence shown here is derived from an EMBL/GenBank/DDBJ whole genome shotgun (WGS) entry which is preliminary data.</text>
</comment>
<proteinExistence type="predicted"/>
<dbReference type="Pfam" id="PF01522">
    <property type="entry name" value="Polysacc_deac_1"/>
    <property type="match status" value="1"/>
</dbReference>
<evidence type="ECO:0000313" key="3">
    <source>
        <dbReference type="Proteomes" id="UP001595756"/>
    </source>
</evidence>
<dbReference type="InterPro" id="IPR002509">
    <property type="entry name" value="NODB_dom"/>
</dbReference>